<comment type="caution">
    <text evidence="10">The sequence shown here is derived from an EMBL/GenBank/DDBJ whole genome shotgun (WGS) entry which is preliminary data.</text>
</comment>
<comment type="catalytic activity">
    <reaction evidence="6">
        <text>a 4-O-methyl-alpha-D-glucuronosyl ester derivative + H2O = 4-O-methyl-alpha-D-glucuronate derivative + an alcohol + H(+)</text>
        <dbReference type="Rhea" id="RHEA:67452"/>
        <dbReference type="ChEBI" id="CHEBI:15377"/>
        <dbReference type="ChEBI" id="CHEBI:15378"/>
        <dbReference type="ChEBI" id="CHEBI:30879"/>
        <dbReference type="ChEBI" id="CHEBI:171667"/>
        <dbReference type="ChEBI" id="CHEBI:171668"/>
        <dbReference type="EC" id="3.1.1.117"/>
    </reaction>
    <physiologicalReaction direction="left-to-right" evidence="6">
        <dbReference type="Rhea" id="RHEA:67453"/>
    </physiologicalReaction>
</comment>
<dbReference type="EMBL" id="JAVHJO010000010">
    <property type="protein sequence ID" value="KAK6535337.1"/>
    <property type="molecule type" value="Genomic_DNA"/>
</dbReference>
<dbReference type="InterPro" id="IPR029058">
    <property type="entry name" value="AB_hydrolase_fold"/>
</dbReference>
<dbReference type="Pfam" id="PF22244">
    <property type="entry name" value="GCE_fung"/>
    <property type="match status" value="1"/>
</dbReference>
<evidence type="ECO:0000259" key="9">
    <source>
        <dbReference type="Pfam" id="PF22244"/>
    </source>
</evidence>
<gene>
    <name evidence="10" type="ORF">TWF694_001799</name>
</gene>
<evidence type="ECO:0000313" key="11">
    <source>
        <dbReference type="Proteomes" id="UP001365542"/>
    </source>
</evidence>
<reference evidence="10 11" key="1">
    <citation type="submission" date="2019-10" db="EMBL/GenBank/DDBJ databases">
        <authorList>
            <person name="Palmer J.M."/>
        </authorList>
    </citation>
    <scope>NUCLEOTIDE SEQUENCE [LARGE SCALE GENOMIC DNA]</scope>
    <source>
        <strain evidence="10 11">TWF694</strain>
    </source>
</reference>
<evidence type="ECO:0000256" key="4">
    <source>
        <dbReference type="ARBA" id="ARBA00022801"/>
    </source>
</evidence>
<keyword evidence="11" id="KW-1185">Reference proteome</keyword>
<keyword evidence="4" id="KW-0378">Hydrolase</keyword>
<evidence type="ECO:0000256" key="2">
    <source>
        <dbReference type="ARBA" id="ARBA00022487"/>
    </source>
</evidence>
<dbReference type="InterPro" id="IPR054579">
    <property type="entry name" value="GCE-like_dom"/>
</dbReference>
<feature type="domain" description="4-O-methyl-glucuronoyl methylesterase-like" evidence="9">
    <location>
        <begin position="97"/>
        <end position="328"/>
    </location>
</feature>
<dbReference type="GO" id="GO:0052689">
    <property type="term" value="F:carboxylic ester hydrolase activity"/>
    <property type="evidence" value="ECO:0007669"/>
    <property type="project" value="UniProtKB-KW"/>
</dbReference>
<dbReference type="Proteomes" id="UP001365542">
    <property type="component" value="Unassembled WGS sequence"/>
</dbReference>
<dbReference type="GO" id="GO:0046274">
    <property type="term" value="P:lignin catabolic process"/>
    <property type="evidence" value="ECO:0007669"/>
    <property type="project" value="UniProtKB-KW"/>
</dbReference>
<organism evidence="10 11">
    <name type="scientific">Orbilia ellipsospora</name>
    <dbReference type="NCBI Taxonomy" id="2528407"/>
    <lineage>
        <taxon>Eukaryota</taxon>
        <taxon>Fungi</taxon>
        <taxon>Dikarya</taxon>
        <taxon>Ascomycota</taxon>
        <taxon>Pezizomycotina</taxon>
        <taxon>Orbiliomycetes</taxon>
        <taxon>Orbiliales</taxon>
        <taxon>Orbiliaceae</taxon>
        <taxon>Orbilia</taxon>
    </lineage>
</organism>
<dbReference type="Gene3D" id="3.40.50.1820">
    <property type="entry name" value="alpha/beta hydrolase"/>
    <property type="match status" value="1"/>
</dbReference>
<evidence type="ECO:0000256" key="1">
    <source>
        <dbReference type="ARBA" id="ARBA00010092"/>
    </source>
</evidence>
<sequence>MKLTAASLILAAGAIKPAIAASCPAFNYAAPLIKNPLLPNPYQLQDGTPVTTLADWNCRRDELLDLFQQYELGDLPPKPHRLGTRFYDASNTLALTAYEGDKTIAWNVSIQYPKTGTGPFPAIIAYGGPSIPIPDGVAVLIFNNDAMAQQNSASSRGIGKFYDLYGKNATASAMMAWSWGVSRIMDALEDTPRANIDPTRVGVTGCSRNGKGALVAGAFEPRIALTIPQESGSGGSACWRLSDWMYANGTVTQTASEITGENVWFSQEFAEFSPNGTIPLLPVDHHELAALVAPRGLLVIDNTAYDWLGPWSDYGCMTAGHTAYKALGVPDHMGYSQIGGHLHCSFPTAQQGPELTAFFQRFLLNNASASTTVWKTDVVAPFVLSQWADWTWPTLA</sequence>
<comment type="similarity">
    <text evidence="1">Belongs to the carbohydrate esterase 15 (CE15) family.</text>
</comment>
<keyword evidence="5" id="KW-0439">Lignin degradation</keyword>
<dbReference type="AlphaFoldDB" id="A0AAV9X3P5"/>
<evidence type="ECO:0000313" key="10">
    <source>
        <dbReference type="EMBL" id="KAK6535337.1"/>
    </source>
</evidence>
<accession>A0AAV9X3P5</accession>
<evidence type="ECO:0000256" key="8">
    <source>
        <dbReference type="SAM" id="SignalP"/>
    </source>
</evidence>
<dbReference type="EC" id="3.1.1.117" evidence="7"/>
<feature type="chain" id="PRO_5043451942" description="(4-O-methyl)-D-glucuronate--lignin esterase" evidence="8">
    <location>
        <begin position="21"/>
        <end position="396"/>
    </location>
</feature>
<keyword evidence="3 8" id="KW-0732">Signal</keyword>
<proteinExistence type="inferred from homology"/>
<evidence type="ECO:0000256" key="5">
    <source>
        <dbReference type="ARBA" id="ARBA00023185"/>
    </source>
</evidence>
<name>A0AAV9X3P5_9PEZI</name>
<evidence type="ECO:0000256" key="6">
    <source>
        <dbReference type="ARBA" id="ARBA00024511"/>
    </source>
</evidence>
<keyword evidence="2" id="KW-0719">Serine esterase</keyword>
<evidence type="ECO:0000256" key="3">
    <source>
        <dbReference type="ARBA" id="ARBA00022729"/>
    </source>
</evidence>
<evidence type="ECO:0000256" key="7">
    <source>
        <dbReference type="ARBA" id="ARBA00026105"/>
    </source>
</evidence>
<dbReference type="SUPFAM" id="SSF53474">
    <property type="entry name" value="alpha/beta-Hydrolases"/>
    <property type="match status" value="1"/>
</dbReference>
<feature type="signal peptide" evidence="8">
    <location>
        <begin position="1"/>
        <end position="20"/>
    </location>
</feature>
<protein>
    <recommendedName>
        <fullName evidence="7">(4-O-methyl)-D-glucuronate--lignin esterase</fullName>
        <ecNumber evidence="7">3.1.1.117</ecNumber>
    </recommendedName>
</protein>